<accession>A0A1H7X0Q2</accession>
<evidence type="ECO:0008006" key="5">
    <source>
        <dbReference type="Google" id="ProtNLM"/>
    </source>
</evidence>
<proteinExistence type="predicted"/>
<name>A0A1H7X0Q2_OLID1</name>
<keyword evidence="4" id="KW-1185">Reference proteome</keyword>
<reference evidence="4" key="1">
    <citation type="submission" date="2016-10" db="EMBL/GenBank/DDBJ databases">
        <authorList>
            <person name="Varghese N."/>
            <person name="Submissions S."/>
        </authorList>
    </citation>
    <scope>NUCLEOTIDE SEQUENCE [LARGE SCALE GENOMIC DNA]</scope>
    <source>
        <strain evidence="4">DSM 18733</strain>
    </source>
</reference>
<organism evidence="3 4">
    <name type="scientific">Olivibacter domesticus</name>
    <name type="common">Pseudosphingobacterium domesticum</name>
    <dbReference type="NCBI Taxonomy" id="407022"/>
    <lineage>
        <taxon>Bacteria</taxon>
        <taxon>Pseudomonadati</taxon>
        <taxon>Bacteroidota</taxon>
        <taxon>Sphingobacteriia</taxon>
        <taxon>Sphingobacteriales</taxon>
        <taxon>Sphingobacteriaceae</taxon>
        <taxon>Olivibacter</taxon>
    </lineage>
</organism>
<dbReference type="RefSeq" id="WP_093329845.1">
    <property type="nucleotide sequence ID" value="NZ_FOAF01000009.1"/>
</dbReference>
<evidence type="ECO:0000256" key="1">
    <source>
        <dbReference type="SAM" id="MobiDB-lite"/>
    </source>
</evidence>
<dbReference type="OrthoDB" id="798432at2"/>
<keyword evidence="2" id="KW-1133">Transmembrane helix</keyword>
<feature type="transmembrane region" description="Helical" evidence="2">
    <location>
        <begin position="36"/>
        <end position="56"/>
    </location>
</feature>
<dbReference type="EMBL" id="FOAF01000009">
    <property type="protein sequence ID" value="SEM26797.1"/>
    <property type="molecule type" value="Genomic_DNA"/>
</dbReference>
<evidence type="ECO:0000313" key="3">
    <source>
        <dbReference type="EMBL" id="SEM26797.1"/>
    </source>
</evidence>
<evidence type="ECO:0000256" key="2">
    <source>
        <dbReference type="SAM" id="Phobius"/>
    </source>
</evidence>
<keyword evidence="2" id="KW-0472">Membrane</keyword>
<gene>
    <name evidence="3" type="ORF">SAMN05661044_04736</name>
</gene>
<protein>
    <recommendedName>
        <fullName evidence="5">Lipopolysaccharide assembly protein A domain-containing protein</fullName>
    </recommendedName>
</protein>
<sequence length="103" mass="11916">MSAKTIFIIILTVLVTIVLMKNTDEVIFWIFGDRYIPKLAILGSMFAFGLIIGFLLGRPRRKKEIKEIPTKGNFQTTSTPKENEEFTDPYRPNLSDDDRKYID</sequence>
<dbReference type="Proteomes" id="UP000199421">
    <property type="component" value="Unassembled WGS sequence"/>
</dbReference>
<evidence type="ECO:0000313" key="4">
    <source>
        <dbReference type="Proteomes" id="UP000199421"/>
    </source>
</evidence>
<keyword evidence="2" id="KW-0812">Transmembrane</keyword>
<feature type="compositionally biased region" description="Basic and acidic residues" evidence="1">
    <location>
        <begin position="94"/>
        <end position="103"/>
    </location>
</feature>
<dbReference type="AlphaFoldDB" id="A0A1H7X0Q2"/>
<dbReference type="STRING" id="407022.SAMN05661044_04736"/>
<feature type="region of interest" description="Disordered" evidence="1">
    <location>
        <begin position="66"/>
        <end position="103"/>
    </location>
</feature>